<feature type="domain" description="Mur ligase C-terminal" evidence="7">
    <location>
        <begin position="312"/>
        <end position="421"/>
    </location>
</feature>
<dbReference type="Gene3D" id="3.40.1190.10">
    <property type="entry name" value="Mur-like, catalytic domain"/>
    <property type="match status" value="1"/>
</dbReference>
<dbReference type="Gene3D" id="3.40.50.720">
    <property type="entry name" value="NAD(P)-binding Rossmann-like Domain"/>
    <property type="match status" value="1"/>
</dbReference>
<keyword evidence="5" id="KW-0547">Nucleotide-binding</keyword>
<keyword evidence="3" id="KW-0963">Cytoplasm</keyword>
<evidence type="ECO:0000256" key="5">
    <source>
        <dbReference type="ARBA" id="ARBA00022741"/>
    </source>
</evidence>
<accession>A0A6J6EY69</accession>
<keyword evidence="4" id="KW-0436">Ligase</keyword>
<sequence length="455" mass="47500">MVSPMRVPLGSALVLGFGVTGRAVAKALTLHGVTVIAVDEHPTDAIRAEAASMGVEIVESPSSQDLTRLVSGCDLVIPSPGIPETHPIFELAAACGKEVESEFDLADRWDSRPIVAITGTDGKTTVTTLVTAMLLASGIRAVACGNTDTPLVEAIADPDVEVFVVEASSFRLATTRWFQPSVAVWLNFAPDHLDAHASLASYEAAKASIWMHLDPETGVAVASATDPVVLANRNPELSTVTFGGPGTNADATVVDGWLRLPDGTAILAIEDLPRGFPHDITNALAASVAAMAAGATIEGLRQALRSFRGLHHRVELVGECNGTLWFDDSKATTPHAVATALSAFDSVVLIAGGRNKGLDLSVLANCVPPVRAVVAIGEAAEEVQACFNDRCEVHVVHSSIEDAVSLAATLATAGDVVLLSPGCASFDWFTSYSERGDRFADAVRRLPNFVSVGAP</sequence>
<dbReference type="GO" id="GO:0005524">
    <property type="term" value="F:ATP binding"/>
    <property type="evidence" value="ECO:0007669"/>
    <property type="project" value="UniProtKB-KW"/>
</dbReference>
<dbReference type="UniPathway" id="UPA00219"/>
<evidence type="ECO:0000259" key="8">
    <source>
        <dbReference type="Pfam" id="PF08245"/>
    </source>
</evidence>
<evidence type="ECO:0000256" key="1">
    <source>
        <dbReference type="ARBA" id="ARBA00004496"/>
    </source>
</evidence>
<dbReference type="GO" id="GO:0009252">
    <property type="term" value="P:peptidoglycan biosynthetic process"/>
    <property type="evidence" value="ECO:0007669"/>
    <property type="project" value="UniProtKB-UniPathway"/>
</dbReference>
<evidence type="ECO:0000313" key="9">
    <source>
        <dbReference type="EMBL" id="CAB4371222.1"/>
    </source>
</evidence>
<evidence type="ECO:0000259" key="7">
    <source>
        <dbReference type="Pfam" id="PF02875"/>
    </source>
</evidence>
<evidence type="ECO:0000313" key="10">
    <source>
        <dbReference type="EMBL" id="CAB4579604.1"/>
    </source>
</evidence>
<gene>
    <name evidence="10" type="ORF">UFOPK1762_00496</name>
    <name evidence="11" type="ORF">UFOPK1906_00857</name>
    <name evidence="12" type="ORF">UFOPK3010_01412</name>
    <name evidence="9" type="ORF">UFOPK4201_00691</name>
    <name evidence="13" type="ORF">UFOPK4371_00348</name>
</gene>
<dbReference type="InterPro" id="IPR004101">
    <property type="entry name" value="Mur_ligase_C"/>
</dbReference>
<dbReference type="Pfam" id="PF21799">
    <property type="entry name" value="MurD-like_N"/>
    <property type="match status" value="1"/>
</dbReference>
<dbReference type="EMBL" id="CAEZVC010000044">
    <property type="protein sequence ID" value="CAB4622048.1"/>
    <property type="molecule type" value="Genomic_DNA"/>
</dbReference>
<dbReference type="EMBL" id="CAEZTY010000011">
    <property type="protein sequence ID" value="CAB4579604.1"/>
    <property type="molecule type" value="Genomic_DNA"/>
</dbReference>
<dbReference type="InterPro" id="IPR005762">
    <property type="entry name" value="MurD"/>
</dbReference>
<evidence type="ECO:0000256" key="6">
    <source>
        <dbReference type="ARBA" id="ARBA00022840"/>
    </source>
</evidence>
<dbReference type="EMBL" id="CAFBRD010000011">
    <property type="protein sequence ID" value="CAB5074662.1"/>
    <property type="molecule type" value="Genomic_DNA"/>
</dbReference>
<proteinExistence type="inferred from homology"/>
<name>A0A6J6EY69_9ZZZZ</name>
<dbReference type="InterPro" id="IPR036615">
    <property type="entry name" value="Mur_ligase_C_dom_sf"/>
</dbReference>
<organism evidence="10">
    <name type="scientific">freshwater metagenome</name>
    <dbReference type="NCBI Taxonomy" id="449393"/>
    <lineage>
        <taxon>unclassified sequences</taxon>
        <taxon>metagenomes</taxon>
        <taxon>ecological metagenomes</taxon>
    </lineage>
</organism>
<dbReference type="AlphaFoldDB" id="A0A6J6EY69"/>
<evidence type="ECO:0000313" key="12">
    <source>
        <dbReference type="EMBL" id="CAB4815364.1"/>
    </source>
</evidence>
<dbReference type="Gene3D" id="3.90.190.20">
    <property type="entry name" value="Mur ligase, C-terminal domain"/>
    <property type="match status" value="1"/>
</dbReference>
<reference evidence="10" key="1">
    <citation type="submission" date="2020-05" db="EMBL/GenBank/DDBJ databases">
        <authorList>
            <person name="Chiriac C."/>
            <person name="Salcher M."/>
            <person name="Ghai R."/>
            <person name="Kavagutti S V."/>
        </authorList>
    </citation>
    <scope>NUCLEOTIDE SEQUENCE</scope>
</reference>
<dbReference type="SUPFAM" id="SSF53623">
    <property type="entry name" value="MurD-like peptide ligases, catalytic domain"/>
    <property type="match status" value="1"/>
</dbReference>
<comment type="subcellular location">
    <subcellularLocation>
        <location evidence="1">Cytoplasm</location>
    </subcellularLocation>
</comment>
<feature type="domain" description="Mur ligase central" evidence="8">
    <location>
        <begin position="117"/>
        <end position="250"/>
    </location>
</feature>
<dbReference type="InterPro" id="IPR036565">
    <property type="entry name" value="Mur-like_cat_sf"/>
</dbReference>
<dbReference type="Pfam" id="PF02875">
    <property type="entry name" value="Mur_ligase_C"/>
    <property type="match status" value="1"/>
</dbReference>
<evidence type="ECO:0000313" key="11">
    <source>
        <dbReference type="EMBL" id="CAB4622048.1"/>
    </source>
</evidence>
<protein>
    <submittedName>
        <fullName evidence="10">Unannotated protein</fullName>
    </submittedName>
</protein>
<evidence type="ECO:0000256" key="3">
    <source>
        <dbReference type="ARBA" id="ARBA00022490"/>
    </source>
</evidence>
<dbReference type="EMBL" id="CAEUNJ010000022">
    <property type="protein sequence ID" value="CAB4371222.1"/>
    <property type="molecule type" value="Genomic_DNA"/>
</dbReference>
<keyword evidence="6" id="KW-0067">ATP-binding</keyword>
<dbReference type="SUPFAM" id="SSF53244">
    <property type="entry name" value="MurD-like peptide ligases, peptide-binding domain"/>
    <property type="match status" value="1"/>
</dbReference>
<dbReference type="GO" id="GO:0051301">
    <property type="term" value="P:cell division"/>
    <property type="evidence" value="ECO:0007669"/>
    <property type="project" value="InterPro"/>
</dbReference>
<dbReference type="NCBIfam" id="TIGR01087">
    <property type="entry name" value="murD"/>
    <property type="match status" value="1"/>
</dbReference>
<dbReference type="PANTHER" id="PTHR43692">
    <property type="entry name" value="UDP-N-ACETYLMURAMOYLALANINE--D-GLUTAMATE LIGASE"/>
    <property type="match status" value="1"/>
</dbReference>
<dbReference type="InterPro" id="IPR013221">
    <property type="entry name" value="Mur_ligase_cen"/>
</dbReference>
<dbReference type="EMBL" id="CAFAAM010000229">
    <property type="protein sequence ID" value="CAB4815364.1"/>
    <property type="molecule type" value="Genomic_DNA"/>
</dbReference>
<dbReference type="HAMAP" id="MF_00639">
    <property type="entry name" value="MurD"/>
    <property type="match status" value="1"/>
</dbReference>
<evidence type="ECO:0000256" key="4">
    <source>
        <dbReference type="ARBA" id="ARBA00022598"/>
    </source>
</evidence>
<evidence type="ECO:0000256" key="2">
    <source>
        <dbReference type="ARBA" id="ARBA00004752"/>
    </source>
</evidence>
<dbReference type="Pfam" id="PF08245">
    <property type="entry name" value="Mur_ligase_M"/>
    <property type="match status" value="1"/>
</dbReference>
<dbReference type="GO" id="GO:0008764">
    <property type="term" value="F:UDP-N-acetylmuramoylalanine-D-glutamate ligase activity"/>
    <property type="evidence" value="ECO:0007669"/>
    <property type="project" value="UniProtKB-EC"/>
</dbReference>
<dbReference type="PANTHER" id="PTHR43692:SF1">
    <property type="entry name" value="UDP-N-ACETYLMURAMOYLALANINE--D-GLUTAMATE LIGASE"/>
    <property type="match status" value="1"/>
</dbReference>
<evidence type="ECO:0000313" key="13">
    <source>
        <dbReference type="EMBL" id="CAB5074662.1"/>
    </source>
</evidence>
<dbReference type="GO" id="GO:0008360">
    <property type="term" value="P:regulation of cell shape"/>
    <property type="evidence" value="ECO:0007669"/>
    <property type="project" value="InterPro"/>
</dbReference>
<dbReference type="SUPFAM" id="SSF51984">
    <property type="entry name" value="MurCD N-terminal domain"/>
    <property type="match status" value="1"/>
</dbReference>
<dbReference type="GO" id="GO:0005737">
    <property type="term" value="C:cytoplasm"/>
    <property type="evidence" value="ECO:0007669"/>
    <property type="project" value="UniProtKB-SubCell"/>
</dbReference>
<comment type="pathway">
    <text evidence="2">Cell wall biogenesis; peptidoglycan biosynthesis.</text>
</comment>